<comment type="caution">
    <text evidence="3">The sequence shown here is derived from an EMBL/GenBank/DDBJ whole genome shotgun (WGS) entry which is preliminary data.</text>
</comment>
<evidence type="ECO:0000313" key="4">
    <source>
        <dbReference type="Proteomes" id="UP001597135"/>
    </source>
</evidence>
<accession>A0ABW3ZCZ9</accession>
<evidence type="ECO:0000313" key="3">
    <source>
        <dbReference type="EMBL" id="MFD1340830.1"/>
    </source>
</evidence>
<sequence>MTILRITAAALALGLAMPAVAAHGPYSADSGKTPGGFEPSGTNKAAPATRAPGENGAIASGAEKGNPTADGTNDTIDDGEGGLFGGQSEGFPGSK</sequence>
<name>A0ABW3ZCZ9_9RHOB</name>
<keyword evidence="4" id="KW-1185">Reference proteome</keyword>
<organism evidence="3 4">
    <name type="scientific">Litorisediminicola beolgyonensis</name>
    <dbReference type="NCBI Taxonomy" id="1173614"/>
    <lineage>
        <taxon>Bacteria</taxon>
        <taxon>Pseudomonadati</taxon>
        <taxon>Pseudomonadota</taxon>
        <taxon>Alphaproteobacteria</taxon>
        <taxon>Rhodobacterales</taxon>
        <taxon>Paracoccaceae</taxon>
        <taxon>Litorisediminicola</taxon>
    </lineage>
</organism>
<evidence type="ECO:0000256" key="2">
    <source>
        <dbReference type="SAM" id="SignalP"/>
    </source>
</evidence>
<dbReference type="EMBL" id="JBHTMU010000001">
    <property type="protein sequence ID" value="MFD1340830.1"/>
    <property type="molecule type" value="Genomic_DNA"/>
</dbReference>
<gene>
    <name evidence="3" type="ORF">ACFQ4E_00175</name>
</gene>
<dbReference type="Proteomes" id="UP001597135">
    <property type="component" value="Unassembled WGS sequence"/>
</dbReference>
<feature type="signal peptide" evidence="2">
    <location>
        <begin position="1"/>
        <end position="21"/>
    </location>
</feature>
<feature type="region of interest" description="Disordered" evidence="1">
    <location>
        <begin position="23"/>
        <end position="95"/>
    </location>
</feature>
<proteinExistence type="predicted"/>
<keyword evidence="2" id="KW-0732">Signal</keyword>
<evidence type="ECO:0000256" key="1">
    <source>
        <dbReference type="SAM" id="MobiDB-lite"/>
    </source>
</evidence>
<protein>
    <submittedName>
        <fullName evidence="3">Uncharacterized protein</fullName>
    </submittedName>
</protein>
<reference evidence="4" key="1">
    <citation type="journal article" date="2019" name="Int. J. Syst. Evol. Microbiol.">
        <title>The Global Catalogue of Microorganisms (GCM) 10K type strain sequencing project: providing services to taxonomists for standard genome sequencing and annotation.</title>
        <authorList>
            <consortium name="The Broad Institute Genomics Platform"/>
            <consortium name="The Broad Institute Genome Sequencing Center for Infectious Disease"/>
            <person name="Wu L."/>
            <person name="Ma J."/>
        </authorList>
    </citation>
    <scope>NUCLEOTIDE SEQUENCE [LARGE SCALE GENOMIC DNA]</scope>
    <source>
        <strain evidence="4">CCUG 62953</strain>
    </source>
</reference>
<feature type="chain" id="PRO_5047108730" evidence="2">
    <location>
        <begin position="22"/>
        <end position="95"/>
    </location>
</feature>
<dbReference type="RefSeq" id="WP_386800892.1">
    <property type="nucleotide sequence ID" value="NZ_JBHTMU010000001.1"/>
</dbReference>